<keyword evidence="1" id="KW-0732">Signal</keyword>
<evidence type="ECO:0008006" key="4">
    <source>
        <dbReference type="Google" id="ProtNLM"/>
    </source>
</evidence>
<comment type="caution">
    <text evidence="2">The sequence shown here is derived from an EMBL/GenBank/DDBJ whole genome shotgun (WGS) entry which is preliminary data.</text>
</comment>
<dbReference type="RefSeq" id="WP_265720950.1">
    <property type="nucleotide sequence ID" value="NZ_JAPIVK010000007.1"/>
</dbReference>
<sequence>MNAVRTVYLLIALVLFQTAMAFYDSHEQLQDIATHVPPHHLDGEQTVEFPPEPTDFDTAGSDHPGGPDFCHHCCHCHGTGVVGITGQLSGFFDPGARVLRDIGDLSFTSDYFSALFRPPIA</sequence>
<accession>A0ABW5EBY4</accession>
<evidence type="ECO:0000313" key="2">
    <source>
        <dbReference type="EMBL" id="MFD2310899.1"/>
    </source>
</evidence>
<evidence type="ECO:0000313" key="3">
    <source>
        <dbReference type="Proteomes" id="UP001597425"/>
    </source>
</evidence>
<reference evidence="3" key="1">
    <citation type="journal article" date="2019" name="Int. J. Syst. Evol. Microbiol.">
        <title>The Global Catalogue of Microorganisms (GCM) 10K type strain sequencing project: providing services to taxonomists for standard genome sequencing and annotation.</title>
        <authorList>
            <consortium name="The Broad Institute Genomics Platform"/>
            <consortium name="The Broad Institute Genome Sequencing Center for Infectious Disease"/>
            <person name="Wu L."/>
            <person name="Ma J."/>
        </authorList>
    </citation>
    <scope>NUCLEOTIDE SEQUENCE [LARGE SCALE GENOMIC DNA]</scope>
    <source>
        <strain evidence="3">KCTC 12848</strain>
    </source>
</reference>
<gene>
    <name evidence="2" type="ORF">ACFSKX_10770</name>
</gene>
<protein>
    <recommendedName>
        <fullName evidence="4">DUF2946 domain-containing protein</fullName>
    </recommendedName>
</protein>
<keyword evidence="3" id="KW-1185">Reference proteome</keyword>
<organism evidence="2 3">
    <name type="scientific">Microbulbifer halophilus</name>
    <dbReference type="NCBI Taxonomy" id="453963"/>
    <lineage>
        <taxon>Bacteria</taxon>
        <taxon>Pseudomonadati</taxon>
        <taxon>Pseudomonadota</taxon>
        <taxon>Gammaproteobacteria</taxon>
        <taxon>Cellvibrionales</taxon>
        <taxon>Microbulbiferaceae</taxon>
        <taxon>Microbulbifer</taxon>
    </lineage>
</organism>
<feature type="signal peptide" evidence="1">
    <location>
        <begin position="1"/>
        <end position="21"/>
    </location>
</feature>
<proteinExistence type="predicted"/>
<evidence type="ECO:0000256" key="1">
    <source>
        <dbReference type="SAM" id="SignalP"/>
    </source>
</evidence>
<name>A0ABW5EBY4_9GAMM</name>
<dbReference type="Proteomes" id="UP001597425">
    <property type="component" value="Unassembled WGS sequence"/>
</dbReference>
<feature type="chain" id="PRO_5045655067" description="DUF2946 domain-containing protein" evidence="1">
    <location>
        <begin position="22"/>
        <end position="121"/>
    </location>
</feature>
<dbReference type="EMBL" id="JBHUJD010000012">
    <property type="protein sequence ID" value="MFD2310899.1"/>
    <property type="molecule type" value="Genomic_DNA"/>
</dbReference>